<dbReference type="InterPro" id="IPR053772">
    <property type="entry name" value="At1g61320/At1g61330-like"/>
</dbReference>
<dbReference type="PANTHER" id="PTHR34145">
    <property type="entry name" value="OS02G0105600 PROTEIN"/>
    <property type="match status" value="1"/>
</dbReference>
<evidence type="ECO:0000259" key="1">
    <source>
        <dbReference type="Pfam" id="PF08387"/>
    </source>
</evidence>
<dbReference type="InterPro" id="IPR006566">
    <property type="entry name" value="FBD"/>
</dbReference>
<reference evidence="2 3" key="1">
    <citation type="submission" date="2018-04" db="EMBL/GenBank/DDBJ databases">
        <authorList>
            <person name="Vogel A."/>
        </authorList>
    </citation>
    <scope>NUCLEOTIDE SEQUENCE [LARGE SCALE GENOMIC DNA]</scope>
</reference>
<name>A0A484MCV5_9ASTE</name>
<dbReference type="Pfam" id="PF08387">
    <property type="entry name" value="FBD"/>
    <property type="match status" value="1"/>
</dbReference>
<sequence length="200" mass="22741">MADNQGLTPKKVHVTSSGNLSDGLIEYLEVIMLDKYKSSEFAASIKGTKEYFSHLKYLSVTAHVDSQLNLNMPPLNLTNLKHLRLGVSASFCQTLDGWTALIEASPALQKLTLELYTHFGPGPRYRFRKRHNARPLKCLKILELFGFMGGRVDLGLARYVFENAAVLEQRGITSRRRAHYQEVTNHKQQHVCCNLMFKME</sequence>
<gene>
    <name evidence="2" type="ORF">CCAM_LOCUS28378</name>
</gene>
<dbReference type="AlphaFoldDB" id="A0A484MCV5"/>
<proteinExistence type="predicted"/>
<dbReference type="Proteomes" id="UP000595140">
    <property type="component" value="Unassembled WGS sequence"/>
</dbReference>
<keyword evidence="3" id="KW-1185">Reference proteome</keyword>
<accession>A0A484MCV5</accession>
<protein>
    <recommendedName>
        <fullName evidence="1">FBD domain-containing protein</fullName>
    </recommendedName>
</protein>
<feature type="domain" description="FBD" evidence="1">
    <location>
        <begin position="136"/>
        <end position="168"/>
    </location>
</feature>
<dbReference type="PANTHER" id="PTHR34145:SF68">
    <property type="entry name" value="FBD DOMAIN-CONTAINING PROTEIN"/>
    <property type="match status" value="1"/>
</dbReference>
<evidence type="ECO:0000313" key="3">
    <source>
        <dbReference type="Proteomes" id="UP000595140"/>
    </source>
</evidence>
<dbReference type="OrthoDB" id="613853at2759"/>
<evidence type="ECO:0000313" key="2">
    <source>
        <dbReference type="EMBL" id="VFQ86602.1"/>
    </source>
</evidence>
<dbReference type="EMBL" id="OOIL02003256">
    <property type="protein sequence ID" value="VFQ86602.1"/>
    <property type="molecule type" value="Genomic_DNA"/>
</dbReference>
<organism evidence="2 3">
    <name type="scientific">Cuscuta campestris</name>
    <dbReference type="NCBI Taxonomy" id="132261"/>
    <lineage>
        <taxon>Eukaryota</taxon>
        <taxon>Viridiplantae</taxon>
        <taxon>Streptophyta</taxon>
        <taxon>Embryophyta</taxon>
        <taxon>Tracheophyta</taxon>
        <taxon>Spermatophyta</taxon>
        <taxon>Magnoliopsida</taxon>
        <taxon>eudicotyledons</taxon>
        <taxon>Gunneridae</taxon>
        <taxon>Pentapetalae</taxon>
        <taxon>asterids</taxon>
        <taxon>lamiids</taxon>
        <taxon>Solanales</taxon>
        <taxon>Convolvulaceae</taxon>
        <taxon>Cuscuteae</taxon>
        <taxon>Cuscuta</taxon>
        <taxon>Cuscuta subgen. Grammica</taxon>
        <taxon>Cuscuta sect. Cleistogrammica</taxon>
    </lineage>
</organism>